<organism evidence="6 7">
    <name type="scientific">Hypocrea jecorina (strain ATCC 56765 / BCRC 32924 / NRRL 11460 / Rut C-30)</name>
    <name type="common">Trichoderma reesei</name>
    <dbReference type="NCBI Taxonomy" id="1344414"/>
    <lineage>
        <taxon>Eukaryota</taxon>
        <taxon>Fungi</taxon>
        <taxon>Dikarya</taxon>
        <taxon>Ascomycota</taxon>
        <taxon>Pezizomycotina</taxon>
        <taxon>Sordariomycetes</taxon>
        <taxon>Hypocreomycetidae</taxon>
        <taxon>Hypocreales</taxon>
        <taxon>Hypocreaceae</taxon>
        <taxon>Trichoderma</taxon>
    </lineage>
</organism>
<dbReference type="Pfam" id="PF03770">
    <property type="entry name" value="IPK"/>
    <property type="match status" value="1"/>
</dbReference>
<feature type="compositionally biased region" description="Low complexity" evidence="5">
    <location>
        <begin position="43"/>
        <end position="55"/>
    </location>
</feature>
<dbReference type="EC" id="2.7.-.-" evidence="4"/>
<dbReference type="GO" id="GO:0046854">
    <property type="term" value="P:phosphatidylinositol phosphate biosynthetic process"/>
    <property type="evidence" value="ECO:0007669"/>
    <property type="project" value="TreeGrafter"/>
</dbReference>
<comment type="similarity">
    <text evidence="1 4">Belongs to the inositol phosphokinase (IPK) family.</text>
</comment>
<dbReference type="PANTHER" id="PTHR12400:SF103">
    <property type="entry name" value="INOSITOL POLYPHOSPHATE MULTIKINASE"/>
    <property type="match status" value="1"/>
</dbReference>
<accession>A0A024RZX2</accession>
<gene>
    <name evidence="6" type="ORF">M419DRAFT_38413</name>
</gene>
<feature type="region of interest" description="Disordered" evidence="5">
    <location>
        <begin position="41"/>
        <end position="82"/>
    </location>
</feature>
<dbReference type="PANTHER" id="PTHR12400">
    <property type="entry name" value="INOSITOL POLYPHOSPHATE KINASE"/>
    <property type="match status" value="1"/>
</dbReference>
<sequence length="498" mass="54795">MKPRRGGDFGTWRQRPSGATSQRARPGLVWWREQSLIVTGQKPPLCSPDALDLLSPPLPTTARQEQTRYPSIETRDSEREEEEEAAAAAAEGDREAAVTLESDTDAEAMGAKKRIPSPDELRDYDHAVAGHAGTLCDADGELFIKPCTQTEIDFYQAVEANGYRDFAEIMPLFMGDLQLSNPQDVPLDDALLGVVSDAGIETNKDSIAAKIVEQVAKVVPSAVADCAASWVPTQGKKIKTDRSVVLENASFGYKKANILDVKLGVRLWADDAPAEKKRRFDAISKQTTHGNLGFRIAGMKVYHGSGDETKWDKEGYMIYDKDFGRLTVNDDNVVDAFRTFIFNKTAGIDQALGRAVCAAFVRDLERVEEVLSNHETRMYSSSLLFIFEGDGAALSAAIEKNNEIMERESAEAYTCPPVSRTNIGLDNRMDSGIALEDEDDSANGDEDEDDLQLPKIYTLKLIDFAHAEFTPGLGPDENTLTGVRSLLRIFRELAGEDD</sequence>
<evidence type="ECO:0000313" key="6">
    <source>
        <dbReference type="EMBL" id="ETR98694.1"/>
    </source>
</evidence>
<dbReference type="OrthoDB" id="338650at2759"/>
<proteinExistence type="inferred from homology"/>
<evidence type="ECO:0000256" key="1">
    <source>
        <dbReference type="ARBA" id="ARBA00007374"/>
    </source>
</evidence>
<feature type="region of interest" description="Disordered" evidence="5">
    <location>
        <begin position="1"/>
        <end position="26"/>
    </location>
</feature>
<dbReference type="GO" id="GO:0005634">
    <property type="term" value="C:nucleus"/>
    <property type="evidence" value="ECO:0007669"/>
    <property type="project" value="TreeGrafter"/>
</dbReference>
<protein>
    <recommendedName>
        <fullName evidence="4">Kinase</fullName>
        <ecNumber evidence="4">2.7.-.-</ecNumber>
    </recommendedName>
</protein>
<dbReference type="GO" id="GO:0032958">
    <property type="term" value="P:inositol phosphate biosynthetic process"/>
    <property type="evidence" value="ECO:0007669"/>
    <property type="project" value="InterPro"/>
</dbReference>
<evidence type="ECO:0000313" key="7">
    <source>
        <dbReference type="Proteomes" id="UP000024376"/>
    </source>
</evidence>
<dbReference type="KEGG" id="trr:M419DRAFT_38413"/>
<dbReference type="GO" id="GO:0008440">
    <property type="term" value="F:inositol-1,4,5-trisphosphate 3-kinase activity"/>
    <property type="evidence" value="ECO:0007669"/>
    <property type="project" value="TreeGrafter"/>
</dbReference>
<dbReference type="EMBL" id="KI911161">
    <property type="protein sequence ID" value="ETR98694.1"/>
    <property type="molecule type" value="Genomic_DNA"/>
</dbReference>
<dbReference type="InterPro" id="IPR038286">
    <property type="entry name" value="IPK_sf"/>
</dbReference>
<name>A0A024RZX2_HYPJR</name>
<dbReference type="AlphaFoldDB" id="A0A024RZX2"/>
<evidence type="ECO:0000256" key="4">
    <source>
        <dbReference type="RuleBase" id="RU363090"/>
    </source>
</evidence>
<dbReference type="HOGENOM" id="CLU_042569_3_0_1"/>
<evidence type="ECO:0000256" key="2">
    <source>
        <dbReference type="ARBA" id="ARBA00022679"/>
    </source>
</evidence>
<keyword evidence="2 4" id="KW-0808">Transferase</keyword>
<dbReference type="GO" id="GO:0005737">
    <property type="term" value="C:cytoplasm"/>
    <property type="evidence" value="ECO:0007669"/>
    <property type="project" value="TreeGrafter"/>
</dbReference>
<dbReference type="Gene3D" id="3.30.470.160">
    <property type="entry name" value="Inositol polyphosphate kinase"/>
    <property type="match status" value="1"/>
</dbReference>
<dbReference type="GO" id="GO:0000824">
    <property type="term" value="F:inositol-1,4,5,6-tetrakisphosphate 3-kinase activity"/>
    <property type="evidence" value="ECO:0007669"/>
    <property type="project" value="TreeGrafter"/>
</dbReference>
<keyword evidence="3 4" id="KW-0418">Kinase</keyword>
<dbReference type="Proteomes" id="UP000024376">
    <property type="component" value="Unassembled WGS sequence"/>
</dbReference>
<evidence type="ECO:0000256" key="3">
    <source>
        <dbReference type="ARBA" id="ARBA00022777"/>
    </source>
</evidence>
<reference evidence="7" key="1">
    <citation type="journal article" date="2013" name="Ind. Biotechnol.">
        <title>Comparative genomics analysis of Trichoderma reesei strains.</title>
        <authorList>
            <person name="Koike H."/>
            <person name="Aerts A."/>
            <person name="LaButti K."/>
            <person name="Grigoriev I.V."/>
            <person name="Baker S.E."/>
        </authorList>
    </citation>
    <scope>NUCLEOTIDE SEQUENCE [LARGE SCALE GENOMIC DNA]</scope>
    <source>
        <strain evidence="7">ATCC 56765 / BCRC 32924 / NRRL 11460 / Rut C-30</strain>
    </source>
</reference>
<dbReference type="InterPro" id="IPR005522">
    <property type="entry name" value="IPK"/>
</dbReference>
<evidence type="ECO:0000256" key="5">
    <source>
        <dbReference type="SAM" id="MobiDB-lite"/>
    </source>
</evidence>
<dbReference type="SUPFAM" id="SSF56104">
    <property type="entry name" value="SAICAR synthase-like"/>
    <property type="match status" value="1"/>
</dbReference>